<proteinExistence type="predicted"/>
<sequence>MEPMLIPWMINRKRPGSKAMTEIPIVKKPKLIKKPQFRFISFCQRDLAEMCRLIFVYAKVPFENLTVHDIEFDEITAEVGPKMYGPMLDWNGKLVHGTDAIARMLAKMYGLAGMGIFEQAQADTIVGIVQNLSHAVIQYTKGTFGFESFNQEKVYKETFEPGVKKYFEMLEKYASLGPQDGFFFSSGVTYADFAVANIFELIASMHPELLIPYKNVNAIMQRVFALPQLQEYLASLPSMKEIMEKNLKLAIDKK</sequence>
<protein>
    <submittedName>
        <fullName evidence="2">Glutathione S-transferase</fullName>
    </submittedName>
</protein>
<reference evidence="2" key="1">
    <citation type="submission" date="2022-11" db="UniProtKB">
        <authorList>
            <consortium name="WormBaseParasite"/>
        </authorList>
    </citation>
    <scope>IDENTIFICATION</scope>
</reference>
<dbReference type="WBParaSite" id="ES5_v2.g28060.t1">
    <property type="protein sequence ID" value="ES5_v2.g28060.t1"/>
    <property type="gene ID" value="ES5_v2.g28060"/>
</dbReference>
<name>A0AC34GEM2_9BILA</name>
<organism evidence="1 2">
    <name type="scientific">Panagrolaimus sp. ES5</name>
    <dbReference type="NCBI Taxonomy" id="591445"/>
    <lineage>
        <taxon>Eukaryota</taxon>
        <taxon>Metazoa</taxon>
        <taxon>Ecdysozoa</taxon>
        <taxon>Nematoda</taxon>
        <taxon>Chromadorea</taxon>
        <taxon>Rhabditida</taxon>
        <taxon>Tylenchina</taxon>
        <taxon>Panagrolaimomorpha</taxon>
        <taxon>Panagrolaimoidea</taxon>
        <taxon>Panagrolaimidae</taxon>
        <taxon>Panagrolaimus</taxon>
    </lineage>
</organism>
<dbReference type="Proteomes" id="UP000887579">
    <property type="component" value="Unplaced"/>
</dbReference>
<accession>A0AC34GEM2</accession>
<evidence type="ECO:0000313" key="1">
    <source>
        <dbReference type="Proteomes" id="UP000887579"/>
    </source>
</evidence>
<evidence type="ECO:0000313" key="2">
    <source>
        <dbReference type="WBParaSite" id="ES5_v2.g28060.t1"/>
    </source>
</evidence>